<evidence type="ECO:0000313" key="18">
    <source>
        <dbReference type="Proteomes" id="UP000694580"/>
    </source>
</evidence>
<dbReference type="Proteomes" id="UP000694580">
    <property type="component" value="Chromosome 17"/>
</dbReference>
<evidence type="ECO:0000256" key="13">
    <source>
        <dbReference type="ARBA" id="ARBA00064828"/>
    </source>
</evidence>
<dbReference type="FunFam" id="1.20.1160.20:FF:000001">
    <property type="entry name" value="harmonin isoform X1"/>
    <property type="match status" value="1"/>
</dbReference>
<accession>A0AAY4D200</accession>
<dbReference type="Pfam" id="PF00595">
    <property type="entry name" value="PDZ"/>
    <property type="match status" value="3"/>
</dbReference>
<dbReference type="GO" id="GO:0005886">
    <property type="term" value="C:plasma membrane"/>
    <property type="evidence" value="ECO:0007669"/>
    <property type="project" value="TreeGrafter"/>
</dbReference>
<dbReference type="GO" id="GO:0046549">
    <property type="term" value="P:retinal cone cell development"/>
    <property type="evidence" value="ECO:0007669"/>
    <property type="project" value="TreeGrafter"/>
</dbReference>
<dbReference type="GO" id="GO:0001917">
    <property type="term" value="C:photoreceptor inner segment"/>
    <property type="evidence" value="ECO:0007669"/>
    <property type="project" value="TreeGrafter"/>
</dbReference>
<dbReference type="InterPro" id="IPR001478">
    <property type="entry name" value="PDZ"/>
</dbReference>
<dbReference type="GO" id="GO:0060122">
    <property type="term" value="P:inner ear receptor cell stereocilium organization"/>
    <property type="evidence" value="ECO:0007669"/>
    <property type="project" value="TreeGrafter"/>
</dbReference>
<dbReference type="PANTHER" id="PTHR23116:SF36">
    <property type="entry name" value="HARMONIN"/>
    <property type="match status" value="1"/>
</dbReference>
<dbReference type="GO" id="GO:1904106">
    <property type="term" value="P:protein localization to microvillus"/>
    <property type="evidence" value="ECO:0007669"/>
    <property type="project" value="UniProtKB-ARBA"/>
</dbReference>
<evidence type="ECO:0000256" key="3">
    <source>
        <dbReference type="ARBA" id="ARBA00004514"/>
    </source>
</evidence>
<comment type="function">
    <text evidence="12">Anchoring/scaffolding protein that is a part of the functional network formed by USH1C, USH1G, CDH23 and MYO7A that mediates mechanotransduction in cochlear hair cells. Required for normal development and maintenance of cochlear hair cell bundles. As part of the intermicrovillar adhesion complex/IMAC plays a role in brush border differentiation, controlling microvilli organization and length. Probably plays a central regulatory role in the assembly of the complex, recruiting CDHR2, CDHR5 and MYO7B to the microvilli tips.</text>
</comment>
<keyword evidence="18" id="KW-1185">Reference proteome</keyword>
<evidence type="ECO:0000256" key="11">
    <source>
        <dbReference type="ARBA" id="ARBA00023273"/>
    </source>
</evidence>
<dbReference type="Ensembl" id="ENSDCDT00010049185.1">
    <property type="protein sequence ID" value="ENSDCDP00010039408.1"/>
    <property type="gene ID" value="ENSDCDG00010025280.1"/>
</dbReference>
<evidence type="ECO:0000256" key="14">
    <source>
        <dbReference type="ARBA" id="ARBA00073777"/>
    </source>
</evidence>
<evidence type="ECO:0000256" key="1">
    <source>
        <dbReference type="ARBA" id="ARBA00004105"/>
    </source>
</evidence>
<dbReference type="PANTHER" id="PTHR23116">
    <property type="entry name" value="PDZ DOMAIN CONTAINING WHIRLIN AND HARMONIN-RELATED"/>
    <property type="match status" value="1"/>
</dbReference>
<dbReference type="GO" id="GO:0007605">
    <property type="term" value="P:sensory perception of sound"/>
    <property type="evidence" value="ECO:0007669"/>
    <property type="project" value="UniProtKB-KW"/>
</dbReference>
<keyword evidence="8" id="KW-0221">Differentiation</keyword>
<keyword evidence="7" id="KW-1009">Hearing</keyword>
<dbReference type="Gene3D" id="1.20.1160.20">
    <property type="match status" value="1"/>
</dbReference>
<evidence type="ECO:0000256" key="5">
    <source>
        <dbReference type="ARBA" id="ARBA00022553"/>
    </source>
</evidence>
<keyword evidence="11" id="KW-0966">Cell projection</keyword>
<feature type="region of interest" description="Disordered" evidence="15">
    <location>
        <begin position="360"/>
        <end position="394"/>
    </location>
</feature>
<dbReference type="FunFam" id="2.30.42.10:FF:000281">
    <property type="entry name" value="Usher syndrome 1C"/>
    <property type="match status" value="1"/>
</dbReference>
<dbReference type="FunFam" id="2.30.42.10:FF:000062">
    <property type="entry name" value="harmonin isoform X1"/>
    <property type="match status" value="1"/>
</dbReference>
<reference evidence="17 18" key="1">
    <citation type="submission" date="2020-06" db="EMBL/GenBank/DDBJ databases">
        <authorList>
            <consortium name="Wellcome Sanger Institute Data Sharing"/>
        </authorList>
    </citation>
    <scope>NUCLEOTIDE SEQUENCE [LARGE SCALE GENOMIC DNA]</scope>
</reference>
<organism evidence="17 18">
    <name type="scientific">Denticeps clupeoides</name>
    <name type="common">denticle herring</name>
    <dbReference type="NCBI Taxonomy" id="299321"/>
    <lineage>
        <taxon>Eukaryota</taxon>
        <taxon>Metazoa</taxon>
        <taxon>Chordata</taxon>
        <taxon>Craniata</taxon>
        <taxon>Vertebrata</taxon>
        <taxon>Euteleostomi</taxon>
        <taxon>Actinopterygii</taxon>
        <taxon>Neopterygii</taxon>
        <taxon>Teleostei</taxon>
        <taxon>Clupei</taxon>
        <taxon>Clupeiformes</taxon>
        <taxon>Denticipitoidei</taxon>
        <taxon>Denticipitidae</taxon>
        <taxon>Denticeps</taxon>
    </lineage>
</organism>
<feature type="domain" description="PDZ" evidence="16">
    <location>
        <begin position="412"/>
        <end position="475"/>
    </location>
</feature>
<feature type="domain" description="PDZ" evidence="16">
    <location>
        <begin position="209"/>
        <end position="279"/>
    </location>
</feature>
<evidence type="ECO:0000256" key="12">
    <source>
        <dbReference type="ARBA" id="ARBA00056915"/>
    </source>
</evidence>
<dbReference type="GO" id="GO:0005929">
    <property type="term" value="C:cilium"/>
    <property type="evidence" value="ECO:0007669"/>
    <property type="project" value="TreeGrafter"/>
</dbReference>
<dbReference type="InterPro" id="IPR036034">
    <property type="entry name" value="PDZ_sf"/>
</dbReference>
<evidence type="ECO:0000256" key="7">
    <source>
        <dbReference type="ARBA" id="ARBA00022740"/>
    </source>
</evidence>
<keyword evidence="5" id="KW-0597">Phosphoprotein</keyword>
<feature type="domain" description="PDZ" evidence="16">
    <location>
        <begin position="84"/>
        <end position="152"/>
    </location>
</feature>
<keyword evidence="4" id="KW-0963">Cytoplasm</keyword>
<keyword evidence="10" id="KW-0206">Cytoskeleton</keyword>
<evidence type="ECO:0000256" key="6">
    <source>
        <dbReference type="ARBA" id="ARBA00022737"/>
    </source>
</evidence>
<dbReference type="FunFam" id="2.30.42.10:FF:000071">
    <property type="entry name" value="harmonin isoform X1"/>
    <property type="match status" value="1"/>
</dbReference>
<dbReference type="InterPro" id="IPR030237">
    <property type="entry name" value="Harmonin_N"/>
</dbReference>
<dbReference type="InterPro" id="IPR051844">
    <property type="entry name" value="USH2_Complex_Protein"/>
</dbReference>
<dbReference type="GO" id="GO:0005902">
    <property type="term" value="C:microvillus"/>
    <property type="evidence" value="ECO:0007669"/>
    <property type="project" value="UniProtKB-SubCell"/>
</dbReference>
<dbReference type="PROSITE" id="PS50106">
    <property type="entry name" value="PDZ"/>
    <property type="match status" value="3"/>
</dbReference>
<dbReference type="AlphaFoldDB" id="A0AAY4D200"/>
<keyword evidence="9" id="KW-0175">Coiled coil</keyword>
<name>A0AAY4D200_9TELE</name>
<evidence type="ECO:0000256" key="4">
    <source>
        <dbReference type="ARBA" id="ARBA00022490"/>
    </source>
</evidence>
<dbReference type="SUPFAM" id="SSF50156">
    <property type="entry name" value="PDZ domain-like"/>
    <property type="match status" value="3"/>
</dbReference>
<dbReference type="SMART" id="SM00228">
    <property type="entry name" value="PDZ"/>
    <property type="match status" value="3"/>
</dbReference>
<evidence type="ECO:0000256" key="15">
    <source>
        <dbReference type="SAM" id="MobiDB-lite"/>
    </source>
</evidence>
<dbReference type="GO" id="GO:0005856">
    <property type="term" value="C:cytoskeleton"/>
    <property type="evidence" value="ECO:0007669"/>
    <property type="project" value="UniProtKB-SubCell"/>
</dbReference>
<reference evidence="17" key="3">
    <citation type="submission" date="2025-09" db="UniProtKB">
        <authorList>
            <consortium name="Ensembl"/>
        </authorList>
    </citation>
    <scope>IDENTIFICATION</scope>
</reference>
<dbReference type="GeneTree" id="ENSGT00950000183002"/>
<evidence type="ECO:0000259" key="16">
    <source>
        <dbReference type="PROSITE" id="PS50106"/>
    </source>
</evidence>
<proteinExistence type="predicted"/>
<dbReference type="GO" id="GO:0050885">
    <property type="term" value="P:neuromuscular process controlling balance"/>
    <property type="evidence" value="ECO:0007669"/>
    <property type="project" value="UniProtKB-ARBA"/>
</dbReference>
<dbReference type="CDD" id="cd06739">
    <property type="entry name" value="PDZ3_harmonin"/>
    <property type="match status" value="1"/>
</dbReference>
<dbReference type="GO" id="GO:0005829">
    <property type="term" value="C:cytosol"/>
    <property type="evidence" value="ECO:0007669"/>
    <property type="project" value="UniProtKB-SubCell"/>
</dbReference>
<evidence type="ECO:0000256" key="2">
    <source>
        <dbReference type="ARBA" id="ARBA00004245"/>
    </source>
</evidence>
<evidence type="ECO:0000256" key="8">
    <source>
        <dbReference type="ARBA" id="ARBA00022782"/>
    </source>
</evidence>
<comment type="subunit">
    <text evidence="13">Part of the IMAC/intermicrovillar adhesion complex/intermicrovillar tip-link complex composed of ANKS4B, MYO7B, USH1C, CDHR2 and CDHR5. Part of a complex composed of USH1C, USH1G and MYO7A. Interacts with F-actin. Interacts with USH2A. Interacts with SLC4A7. Interacts (via PDZ1 domain) with the C-terminus of USHBP1. Interacts (via N-terminus and PDZ 2 domain) with CDH23. Interacts with USH1G. Interacts with MYO7B. Interacts with CDHR2 and CDHR5; may mediate their interaction with MYO7B at the microvilli tip. Interacts (via PDZ 1 domain) with ANKS4B. Interacts (via PDZ 1 domain) with DOCK4.</text>
</comment>
<dbReference type="CDD" id="cd06737">
    <property type="entry name" value="PDZ1_harmonin"/>
    <property type="match status" value="1"/>
</dbReference>
<dbReference type="GO" id="GO:0005903">
    <property type="term" value="C:brush border"/>
    <property type="evidence" value="ECO:0007669"/>
    <property type="project" value="UniProtKB-ARBA"/>
</dbReference>
<evidence type="ECO:0000256" key="9">
    <source>
        <dbReference type="ARBA" id="ARBA00023054"/>
    </source>
</evidence>
<protein>
    <recommendedName>
        <fullName evidence="14">Harmonin</fullName>
    </recommendedName>
</protein>
<evidence type="ECO:0000313" key="17">
    <source>
        <dbReference type="Ensembl" id="ENSDCDP00010039408.1"/>
    </source>
</evidence>
<reference evidence="17" key="2">
    <citation type="submission" date="2025-08" db="UniProtKB">
        <authorList>
            <consortium name="Ensembl"/>
        </authorList>
    </citation>
    <scope>IDENTIFICATION</scope>
</reference>
<gene>
    <name evidence="17" type="primary">USH1C</name>
</gene>
<dbReference type="Gene3D" id="2.30.42.10">
    <property type="match status" value="3"/>
</dbReference>
<comment type="subcellular location">
    <subcellularLocation>
        <location evidence="1">Cell projection</location>
        <location evidence="1">Microvillus</location>
    </subcellularLocation>
    <subcellularLocation>
        <location evidence="2">Cytoplasm</location>
        <location evidence="2">Cytoskeleton</location>
    </subcellularLocation>
    <subcellularLocation>
        <location evidence="3">Cytoplasm</location>
        <location evidence="3">Cytosol</location>
    </subcellularLocation>
</comment>
<dbReference type="GO" id="GO:0032426">
    <property type="term" value="C:stereocilium tip"/>
    <property type="evidence" value="ECO:0007669"/>
    <property type="project" value="TreeGrafter"/>
</dbReference>
<sequence>AYRKITYIQVELLIDNEAEKDYLYDVLRMYHQSMDLPVLVGDLKLVINNPSRLPLFDSIRPLIPLKHQVEYDLLTPKRSRKLKEVRLDRTHPEGLGLSVRGGLEFGCGLFISQIVKDGQAGSVGLQVGDEIVRINGYSIFSCIHEEVINLIKTKKTVSLKVRHVGMIPVKSSSGEPLKWQFVDQFVSESGKSSVAGLASIGGKEIKEKKVFLSLVGTKGMGISISSGPTQKPGIYISNVKPGSLSAEVGLKVGDQIVEVNGVEFTNLDHKEAVRVLKSSRSLTITVLTGAGSELFMTDEERLAVEARRELERQELMHQKKVALETNKIVKEQQEKERLKPVQTCVCTCVFRIEAAERKHQREWEEDWEPREKPAKTPSPVPPKNPTPPPAKPRSSGTLWQYAFGCMCVMLVGPLDLAVEGGIESPLGKIVVSAIYEGGAADKHGGIVPGDEVMAVNGKILTDVTLTEAQNSLARAWNSGGDWIDLVIAVSPPKEYEDEVYVPCPLNLILCFSFFSRFLEPF</sequence>
<dbReference type="CDD" id="cd06738">
    <property type="entry name" value="PDZ2_harmonin"/>
    <property type="match status" value="1"/>
</dbReference>
<dbReference type="GO" id="GO:0002093">
    <property type="term" value="P:auditory receptor cell morphogenesis"/>
    <property type="evidence" value="ECO:0007669"/>
    <property type="project" value="TreeGrafter"/>
</dbReference>
<evidence type="ECO:0000256" key="10">
    <source>
        <dbReference type="ARBA" id="ARBA00023212"/>
    </source>
</evidence>
<dbReference type="CDD" id="cd07353">
    <property type="entry name" value="harmonin_N"/>
    <property type="match status" value="1"/>
</dbReference>
<feature type="compositionally biased region" description="Pro residues" evidence="15">
    <location>
        <begin position="376"/>
        <end position="391"/>
    </location>
</feature>
<dbReference type="GO" id="GO:0002142">
    <property type="term" value="C:stereocilia ankle link complex"/>
    <property type="evidence" value="ECO:0007669"/>
    <property type="project" value="TreeGrafter"/>
</dbReference>
<dbReference type="GO" id="GO:1904970">
    <property type="term" value="P:brush border assembly"/>
    <property type="evidence" value="ECO:0007669"/>
    <property type="project" value="UniProtKB-ARBA"/>
</dbReference>
<keyword evidence="6" id="KW-0677">Repeat</keyword>
<dbReference type="Pfam" id="PF21219">
    <property type="entry name" value="USH1C_N"/>
    <property type="match status" value="1"/>
</dbReference>